<keyword evidence="1" id="KW-0802">TPR repeat</keyword>
<comment type="caution">
    <text evidence="2">The sequence shown here is derived from an EMBL/GenBank/DDBJ whole genome shotgun (WGS) entry which is preliminary data.</text>
</comment>
<gene>
    <name evidence="2" type="ORF">IAC10_12960</name>
</gene>
<feature type="repeat" description="TPR" evidence="1">
    <location>
        <begin position="329"/>
        <end position="362"/>
    </location>
</feature>
<accession>A0A9D1F156</accession>
<dbReference type="InterPro" id="IPR037919">
    <property type="entry name" value="OGT"/>
</dbReference>
<dbReference type="Pfam" id="PF13414">
    <property type="entry name" value="TPR_11"/>
    <property type="match status" value="2"/>
</dbReference>
<sequence>MSEQILVQPLAGENSEKVKKAKESLEKARVAHERYLIRQNNKDLQDAITNYIDAVKFDPTIPESYYRLASLMWEQGQISINTAIDQCKTAVSLAPDNMNAHLYAGFFMKMAENYPEAMEEFKSAVKMGKLKSARPRLVLSQAILQKINAEKGNFSDYMQFVYYFLSGSLMLAWDRPSLKMFYKNISDDVSVFTFNTVGKFLEKFKLYPAAENIYKKAVMETCHGQVFYNRMGDLALKNNELDLCVDCYKKVLETNPLCREVLVKLATVLQTYFPENTEETIDCYEKLLEFDQDAAQIYYELGHLYLKKEDRINSISAFKLALERDLENPFYNNSLAYAFSKAELYDEAIEYYQKAIALNPDNEWTAIVCQALGAIYGEVKGNTEAAVATYQAGIILDPNNYDLYIALGDIYMAEYDLDKAIRTYCEAITLNPEDYRGYSKAGIALWEKDYLEEALVAYHKAIELNPENEFAHNNLGIIYLDGLGDAEEALEYFEQAIEINESYTLAYFNAGRASQMLDFRNDAAHYYQMAIDLNSVTQDLDEEDIRQRLYKLFEA</sequence>
<dbReference type="PROSITE" id="PS50293">
    <property type="entry name" value="TPR_REGION"/>
    <property type="match status" value="1"/>
</dbReference>
<dbReference type="SMART" id="SM00671">
    <property type="entry name" value="SEL1"/>
    <property type="match status" value="3"/>
</dbReference>
<dbReference type="InterPro" id="IPR011990">
    <property type="entry name" value="TPR-like_helical_dom_sf"/>
</dbReference>
<evidence type="ECO:0000313" key="2">
    <source>
        <dbReference type="EMBL" id="HIS37508.1"/>
    </source>
</evidence>
<dbReference type="PROSITE" id="PS50005">
    <property type="entry name" value="TPR"/>
    <property type="match status" value="4"/>
</dbReference>
<dbReference type="GO" id="GO:0006493">
    <property type="term" value="P:protein O-linked glycosylation"/>
    <property type="evidence" value="ECO:0007669"/>
    <property type="project" value="InterPro"/>
</dbReference>
<dbReference type="Gene3D" id="1.25.40.10">
    <property type="entry name" value="Tetratricopeptide repeat domain"/>
    <property type="match status" value="4"/>
</dbReference>
<dbReference type="AlphaFoldDB" id="A0A9D1F156"/>
<proteinExistence type="predicted"/>
<dbReference type="Proteomes" id="UP000823928">
    <property type="component" value="Unassembled WGS sequence"/>
</dbReference>
<reference evidence="2" key="1">
    <citation type="submission" date="2020-10" db="EMBL/GenBank/DDBJ databases">
        <authorList>
            <person name="Gilroy R."/>
        </authorList>
    </citation>
    <scope>NUCLEOTIDE SEQUENCE</scope>
    <source>
        <strain evidence="2">6276</strain>
    </source>
</reference>
<feature type="repeat" description="TPR" evidence="1">
    <location>
        <begin position="401"/>
        <end position="434"/>
    </location>
</feature>
<dbReference type="Pfam" id="PF00515">
    <property type="entry name" value="TPR_1"/>
    <property type="match status" value="1"/>
</dbReference>
<dbReference type="Pfam" id="PF13181">
    <property type="entry name" value="TPR_8"/>
    <property type="match status" value="2"/>
</dbReference>
<dbReference type="InterPro" id="IPR006597">
    <property type="entry name" value="Sel1-like"/>
</dbReference>
<feature type="repeat" description="TPR" evidence="1">
    <location>
        <begin position="435"/>
        <end position="468"/>
    </location>
</feature>
<dbReference type="InterPro" id="IPR019734">
    <property type="entry name" value="TPR_rpt"/>
</dbReference>
<organism evidence="2 3">
    <name type="scientific">Candidatus Scatousia excrementigallinarum</name>
    <dbReference type="NCBI Taxonomy" id="2840935"/>
    <lineage>
        <taxon>Bacteria</taxon>
        <taxon>Candidatus Scatousia</taxon>
    </lineage>
</organism>
<feature type="repeat" description="TPR" evidence="1">
    <location>
        <begin position="295"/>
        <end position="328"/>
    </location>
</feature>
<dbReference type="PANTHER" id="PTHR44366:SF1">
    <property type="entry name" value="UDP-N-ACETYLGLUCOSAMINE--PEPTIDE N-ACETYLGLUCOSAMINYLTRANSFERASE 110 KDA SUBUNIT"/>
    <property type="match status" value="1"/>
</dbReference>
<evidence type="ECO:0000256" key="1">
    <source>
        <dbReference type="PROSITE-ProRule" id="PRU00339"/>
    </source>
</evidence>
<dbReference type="SMART" id="SM00028">
    <property type="entry name" value="TPR"/>
    <property type="match status" value="10"/>
</dbReference>
<evidence type="ECO:0000313" key="3">
    <source>
        <dbReference type="Proteomes" id="UP000823928"/>
    </source>
</evidence>
<dbReference type="GO" id="GO:0097363">
    <property type="term" value="F:protein O-acetylglucosaminyltransferase activity"/>
    <property type="evidence" value="ECO:0007669"/>
    <property type="project" value="TreeGrafter"/>
</dbReference>
<dbReference type="EMBL" id="DVIU01000266">
    <property type="protein sequence ID" value="HIS37508.1"/>
    <property type="molecule type" value="Genomic_DNA"/>
</dbReference>
<protein>
    <submittedName>
        <fullName evidence="2">Tetratricopeptide repeat protein</fullName>
    </submittedName>
</protein>
<reference evidence="2" key="2">
    <citation type="journal article" date="2021" name="PeerJ">
        <title>Extensive microbial diversity within the chicken gut microbiome revealed by metagenomics and culture.</title>
        <authorList>
            <person name="Gilroy R."/>
            <person name="Ravi A."/>
            <person name="Getino M."/>
            <person name="Pursley I."/>
            <person name="Horton D.L."/>
            <person name="Alikhan N.F."/>
            <person name="Baker D."/>
            <person name="Gharbi K."/>
            <person name="Hall N."/>
            <person name="Watson M."/>
            <person name="Adriaenssens E.M."/>
            <person name="Foster-Nyarko E."/>
            <person name="Jarju S."/>
            <person name="Secka A."/>
            <person name="Antonio M."/>
            <person name="Oren A."/>
            <person name="Chaudhuri R.R."/>
            <person name="La Ragione R."/>
            <person name="Hildebrand F."/>
            <person name="Pallen M.J."/>
        </authorList>
    </citation>
    <scope>NUCLEOTIDE SEQUENCE</scope>
    <source>
        <strain evidence="2">6276</strain>
    </source>
</reference>
<name>A0A9D1F156_9BACT</name>
<dbReference type="SUPFAM" id="SSF48452">
    <property type="entry name" value="TPR-like"/>
    <property type="match status" value="3"/>
</dbReference>
<dbReference type="PANTHER" id="PTHR44366">
    <property type="entry name" value="UDP-N-ACETYLGLUCOSAMINE--PEPTIDE N-ACETYLGLUCOSAMINYLTRANSFERASE 110 KDA SUBUNIT"/>
    <property type="match status" value="1"/>
</dbReference>